<evidence type="ECO:0000313" key="2">
    <source>
        <dbReference type="EMBL" id="OGH60525.1"/>
    </source>
</evidence>
<dbReference type="SUPFAM" id="SSF101898">
    <property type="entry name" value="NHL repeat"/>
    <property type="match status" value="1"/>
</dbReference>
<name>A0A1F6LMI8_9BACT</name>
<evidence type="ECO:0000256" key="1">
    <source>
        <dbReference type="SAM" id="Phobius"/>
    </source>
</evidence>
<reference evidence="2 3" key="1">
    <citation type="journal article" date="2016" name="Nat. Commun.">
        <title>Thousands of microbial genomes shed light on interconnected biogeochemical processes in an aquifer system.</title>
        <authorList>
            <person name="Anantharaman K."/>
            <person name="Brown C.T."/>
            <person name="Hug L.A."/>
            <person name="Sharon I."/>
            <person name="Castelle C.J."/>
            <person name="Probst A.J."/>
            <person name="Thomas B.C."/>
            <person name="Singh A."/>
            <person name="Wilkins M.J."/>
            <person name="Karaoz U."/>
            <person name="Brodie E.L."/>
            <person name="Williams K.H."/>
            <person name="Hubbard S.S."/>
            <person name="Banfield J.F."/>
        </authorList>
    </citation>
    <scope>NUCLEOTIDE SEQUENCE [LARGE SCALE GENOMIC DNA]</scope>
</reference>
<keyword evidence="1" id="KW-0472">Membrane</keyword>
<proteinExistence type="predicted"/>
<organism evidence="2 3">
    <name type="scientific">Candidatus Magasanikbacteria bacterium RIFCSPHIGHO2_01_FULL_50_8</name>
    <dbReference type="NCBI Taxonomy" id="1798674"/>
    <lineage>
        <taxon>Bacteria</taxon>
        <taxon>Candidatus Magasanikiibacteriota</taxon>
    </lineage>
</organism>
<keyword evidence="1" id="KW-1133">Transmembrane helix</keyword>
<accession>A0A1F6LMI8</accession>
<gene>
    <name evidence="2" type="ORF">A2848_02775</name>
</gene>
<dbReference type="InterPro" id="IPR011042">
    <property type="entry name" value="6-blade_b-propeller_TolB-like"/>
</dbReference>
<dbReference type="AlphaFoldDB" id="A0A1F6LMI8"/>
<sequence length="700" mass="76976">MSDRIELRVHHFIAEGRDESKSHVLLEIAQPAPNELSTHGHFFALAELSNATPKTIQMVRAWIEFAIEGYYKSVPTSIESHFETILNQLNMQSTLYLKQHAHESVHVAIAAVCHSNLYLAIHGQPAALLLYRKNDVWQWMDLVEQQEAGAQPAGQLFSNVVNGSMRVDDRFLLATPRVIEFFSADRLAKISDGKSIEEVNEHMGRILSGLSSEYSFAGVWLRHARSFDEAQEAAALGAATRGATQKADISMADLMNKTKSTATILAPPVLMIPKDKIITNILQLARRGIMSGAALTRTGIRYLISFVKKQRPAAITQAFAHRKPLALSLREKKSEFSARYRALPQRRKQVLLGASGVLLITLIAIGSIAFVNSNSSARQAETAQLELVNEKLRAADDLFTYQNEPAARAAFAEAETFFAALPRRARTSDDGETTAATLFEKRNKIFRIAAVSLSAVASTESLTATDVVAFNAQVAVLSGADLYSIKDGAKKIAEIPNARALYFDDSEKRFFVATSERSFTTISSDGKKISPTDIAWLPEDTQSAAVVFYAGRLYSFNAATHQLYRYESGGSGFANGSRWIKDGGKPTSVVALSVDTSLWLRTDAGAIMKYTAGKLQPYRVSGAVPDLEHADQLLTSASGRVYLLDTRNHRVLVTDRDGSLVKQYVFENDKTMTRIAVDKNETAVTGISSDGRVMRFNLAK</sequence>
<keyword evidence="1" id="KW-0812">Transmembrane</keyword>
<dbReference type="Proteomes" id="UP000176329">
    <property type="component" value="Unassembled WGS sequence"/>
</dbReference>
<comment type="caution">
    <text evidence="2">The sequence shown here is derived from an EMBL/GenBank/DDBJ whole genome shotgun (WGS) entry which is preliminary data.</text>
</comment>
<dbReference type="Gene3D" id="2.120.10.30">
    <property type="entry name" value="TolB, C-terminal domain"/>
    <property type="match status" value="1"/>
</dbReference>
<protein>
    <submittedName>
        <fullName evidence="2">Uncharacterized protein</fullName>
    </submittedName>
</protein>
<dbReference type="EMBL" id="MFPV01000057">
    <property type="protein sequence ID" value="OGH60525.1"/>
    <property type="molecule type" value="Genomic_DNA"/>
</dbReference>
<evidence type="ECO:0000313" key="3">
    <source>
        <dbReference type="Proteomes" id="UP000176329"/>
    </source>
</evidence>
<feature type="transmembrane region" description="Helical" evidence="1">
    <location>
        <begin position="350"/>
        <end position="371"/>
    </location>
</feature>